<dbReference type="SUPFAM" id="SSF53613">
    <property type="entry name" value="Ribokinase-like"/>
    <property type="match status" value="1"/>
</dbReference>
<keyword evidence="14" id="KW-1185">Reference proteome</keyword>
<dbReference type="InterPro" id="IPR013749">
    <property type="entry name" value="PM/HMP-P_kinase-1"/>
</dbReference>
<dbReference type="PANTHER" id="PTHR20858:SF17">
    <property type="entry name" value="HYDROXYMETHYLPYRIMIDINE_PHOSPHOMETHYLPYRIMIDINE KINASE THI20-RELATED"/>
    <property type="match status" value="1"/>
</dbReference>
<accession>A0ABW0R6N9</accession>
<keyword evidence="13" id="KW-0418">Kinase</keyword>
<comment type="caution">
    <text evidence="13">The sequence shown here is derived from an EMBL/GenBank/DDBJ whole genome shotgun (WGS) entry which is preliminary data.</text>
</comment>
<dbReference type="InterPro" id="IPR029056">
    <property type="entry name" value="Ribokinase-like"/>
</dbReference>
<evidence type="ECO:0000256" key="8">
    <source>
        <dbReference type="ARBA" id="ARBA00022977"/>
    </source>
</evidence>
<evidence type="ECO:0000313" key="13">
    <source>
        <dbReference type="EMBL" id="MFC5540364.1"/>
    </source>
</evidence>
<dbReference type="Gene3D" id="3.40.1190.20">
    <property type="match status" value="1"/>
</dbReference>
<evidence type="ECO:0000256" key="5">
    <source>
        <dbReference type="ARBA" id="ARBA00012135"/>
    </source>
</evidence>
<comment type="similarity">
    <text evidence="4">Belongs to the ThiD family.</text>
</comment>
<evidence type="ECO:0000313" key="14">
    <source>
        <dbReference type="Proteomes" id="UP001595978"/>
    </source>
</evidence>
<dbReference type="GO" id="GO:0008902">
    <property type="term" value="F:hydroxymethylpyrimidine kinase activity"/>
    <property type="evidence" value="ECO:0007669"/>
    <property type="project" value="UniProtKB-EC"/>
</dbReference>
<dbReference type="RefSeq" id="WP_342581385.1">
    <property type="nucleotide sequence ID" value="NZ_JBHSNQ010000009.1"/>
</dbReference>
<dbReference type="CDD" id="cd01169">
    <property type="entry name" value="HMPP_kinase"/>
    <property type="match status" value="1"/>
</dbReference>
<evidence type="ECO:0000256" key="4">
    <source>
        <dbReference type="ARBA" id="ARBA00009879"/>
    </source>
</evidence>
<dbReference type="PANTHER" id="PTHR20858">
    <property type="entry name" value="PHOSPHOMETHYLPYRIMIDINE KINASE"/>
    <property type="match status" value="1"/>
</dbReference>
<evidence type="ECO:0000256" key="9">
    <source>
        <dbReference type="ARBA" id="ARBA00037917"/>
    </source>
</evidence>
<comment type="pathway">
    <text evidence="9">Cofactor biosynthesis; thiamine diphosphate biosynthesis; 4-amino-2-methyl-5-diphosphomethylpyrimidine from 5-amino-1-(5-phospho-D-ribosyl)imidazole: step 2/3.</text>
</comment>
<dbReference type="NCBIfam" id="TIGR00097">
    <property type="entry name" value="HMP-P_kinase"/>
    <property type="match status" value="1"/>
</dbReference>
<dbReference type="EMBL" id="JBHSNQ010000009">
    <property type="protein sequence ID" value="MFC5540364.1"/>
    <property type="molecule type" value="Genomic_DNA"/>
</dbReference>
<name>A0ABW0R6N9_9BACL</name>
<organism evidence="13 14">
    <name type="scientific">Ureibacillus suwonensis</name>
    <dbReference type="NCBI Taxonomy" id="313007"/>
    <lineage>
        <taxon>Bacteria</taxon>
        <taxon>Bacillati</taxon>
        <taxon>Bacillota</taxon>
        <taxon>Bacilli</taxon>
        <taxon>Bacillales</taxon>
        <taxon>Caryophanaceae</taxon>
        <taxon>Ureibacillus</taxon>
    </lineage>
</organism>
<evidence type="ECO:0000259" key="12">
    <source>
        <dbReference type="Pfam" id="PF08543"/>
    </source>
</evidence>
<evidence type="ECO:0000256" key="6">
    <source>
        <dbReference type="ARBA" id="ARBA00012963"/>
    </source>
</evidence>
<dbReference type="Proteomes" id="UP001595978">
    <property type="component" value="Unassembled WGS sequence"/>
</dbReference>
<evidence type="ECO:0000256" key="1">
    <source>
        <dbReference type="ARBA" id="ARBA00000151"/>
    </source>
</evidence>
<evidence type="ECO:0000256" key="11">
    <source>
        <dbReference type="ARBA" id="ARBA00043176"/>
    </source>
</evidence>
<protein>
    <recommendedName>
        <fullName evidence="7">Hydroxymethylpyrimidine/phosphomethylpyrimidine kinase</fullName>
        <ecNumber evidence="5">2.7.1.49</ecNumber>
        <ecNumber evidence="6">2.7.4.7</ecNumber>
    </recommendedName>
    <alternativeName>
        <fullName evidence="10">Hydroxymethylpyrimidine kinase</fullName>
    </alternativeName>
    <alternativeName>
        <fullName evidence="11">Hydroxymethylpyrimidine phosphate kinase</fullName>
    </alternativeName>
</protein>
<comment type="catalytic activity">
    <reaction evidence="1">
        <text>4-amino-5-hydroxymethyl-2-methylpyrimidine + ATP = 4-amino-2-methyl-5-(phosphooxymethyl)pyrimidine + ADP + H(+)</text>
        <dbReference type="Rhea" id="RHEA:23096"/>
        <dbReference type="ChEBI" id="CHEBI:15378"/>
        <dbReference type="ChEBI" id="CHEBI:16892"/>
        <dbReference type="ChEBI" id="CHEBI:30616"/>
        <dbReference type="ChEBI" id="CHEBI:58354"/>
        <dbReference type="ChEBI" id="CHEBI:456216"/>
        <dbReference type="EC" id="2.7.1.49"/>
    </reaction>
</comment>
<dbReference type="Pfam" id="PF08543">
    <property type="entry name" value="Phos_pyr_kin"/>
    <property type="match status" value="1"/>
</dbReference>
<evidence type="ECO:0000256" key="10">
    <source>
        <dbReference type="ARBA" id="ARBA00042102"/>
    </source>
</evidence>
<sequence length="271" mass="29135">MNIVMTIAGSDSGGGAGIQADLKTFQELKVFGTSVITALTAQNTLGVEGIYPTTPDFVELQMKAVFEDFDVKALKTGMLFSADIIQRIAKSLRDQEVQIVVDPVMIAKGGQALLQEDAVRAMKKELLPIANIVTPNIPEAETITGMNIHTAEEIREAAEKILQLGVDCVVMKGGHLDGPSAVDTVFFKDGSSFKMRSKRINTKHTHGTGCTFSAAITAHLGRGLSLKEAIIEAKKFVQGAIENPLNIGHGHGPTNHFAHRLGYEAEVEIIE</sequence>
<evidence type="ECO:0000256" key="7">
    <source>
        <dbReference type="ARBA" id="ARBA00019161"/>
    </source>
</evidence>
<dbReference type="GO" id="GO:0008972">
    <property type="term" value="F:phosphomethylpyrimidine kinase activity"/>
    <property type="evidence" value="ECO:0007669"/>
    <property type="project" value="UniProtKB-EC"/>
</dbReference>
<keyword evidence="13" id="KW-0808">Transferase</keyword>
<dbReference type="EC" id="2.7.1.49" evidence="5"/>
<dbReference type="EC" id="2.7.4.7" evidence="6"/>
<reference evidence="14" key="1">
    <citation type="journal article" date="2019" name="Int. J. Syst. Evol. Microbiol.">
        <title>The Global Catalogue of Microorganisms (GCM) 10K type strain sequencing project: providing services to taxonomists for standard genome sequencing and annotation.</title>
        <authorList>
            <consortium name="The Broad Institute Genomics Platform"/>
            <consortium name="The Broad Institute Genome Sequencing Center for Infectious Disease"/>
            <person name="Wu L."/>
            <person name="Ma J."/>
        </authorList>
    </citation>
    <scope>NUCLEOTIDE SEQUENCE [LARGE SCALE GENOMIC DNA]</scope>
    <source>
        <strain evidence="14">CCUG 56331</strain>
    </source>
</reference>
<proteinExistence type="inferred from homology"/>
<evidence type="ECO:0000256" key="3">
    <source>
        <dbReference type="ARBA" id="ARBA00004769"/>
    </source>
</evidence>
<dbReference type="InterPro" id="IPR004399">
    <property type="entry name" value="HMP/HMP-P_kinase_dom"/>
</dbReference>
<feature type="domain" description="Pyridoxamine kinase/Phosphomethylpyrimidine kinase" evidence="12">
    <location>
        <begin position="11"/>
        <end position="255"/>
    </location>
</feature>
<gene>
    <name evidence="13" type="primary">thiD</name>
    <name evidence="13" type="ORF">ACFPOH_00955</name>
</gene>
<comment type="pathway">
    <text evidence="3">Cofactor biosynthesis; thiamine diphosphate biosynthesis; 4-amino-2-methyl-5-diphosphomethylpyrimidine from 5-amino-1-(5-phospho-D-ribosyl)imidazole: step 3/3.</text>
</comment>
<comment type="catalytic activity">
    <reaction evidence="2">
        <text>4-amino-2-methyl-5-(phosphooxymethyl)pyrimidine + ATP = 4-amino-2-methyl-5-(diphosphooxymethyl)pyrimidine + ADP</text>
        <dbReference type="Rhea" id="RHEA:19893"/>
        <dbReference type="ChEBI" id="CHEBI:30616"/>
        <dbReference type="ChEBI" id="CHEBI:57841"/>
        <dbReference type="ChEBI" id="CHEBI:58354"/>
        <dbReference type="ChEBI" id="CHEBI:456216"/>
        <dbReference type="EC" id="2.7.4.7"/>
    </reaction>
</comment>
<keyword evidence="8" id="KW-0784">Thiamine biosynthesis</keyword>
<evidence type="ECO:0000256" key="2">
    <source>
        <dbReference type="ARBA" id="ARBA00000565"/>
    </source>
</evidence>